<dbReference type="GO" id="GO:0060261">
    <property type="term" value="P:positive regulation of transcription initiation by RNA polymerase II"/>
    <property type="evidence" value="ECO:0007669"/>
    <property type="project" value="EnsemblFungi"/>
</dbReference>
<dbReference type="OMA" id="PHIFYAL"/>
<dbReference type="AlphaFoldDB" id="A7TDL6"/>
<evidence type="ECO:0000256" key="1">
    <source>
        <dbReference type="ARBA" id="ARBA00004123"/>
    </source>
</evidence>
<dbReference type="HOGENOM" id="CLU_143643_0_0_1"/>
<evidence type="ECO:0000256" key="3">
    <source>
        <dbReference type="ARBA" id="ARBA00023015"/>
    </source>
</evidence>
<evidence type="ECO:0000313" key="11">
    <source>
        <dbReference type="Proteomes" id="UP000000267"/>
    </source>
</evidence>
<accession>A7TDL6</accession>
<dbReference type="GO" id="GO:0032968">
    <property type="term" value="P:positive regulation of transcription elongation by RNA polymerase II"/>
    <property type="evidence" value="ECO:0007669"/>
    <property type="project" value="EnsemblFungi"/>
</dbReference>
<dbReference type="eggNOG" id="ENOG502S8AG">
    <property type="taxonomic scope" value="Eukaryota"/>
</dbReference>
<keyword evidence="5 7" id="KW-0804">Transcription</keyword>
<comment type="subcellular location">
    <subcellularLocation>
        <location evidence="1 7">Nucleus</location>
    </subcellularLocation>
</comment>
<keyword evidence="11" id="KW-1185">Reference proteome</keyword>
<gene>
    <name evidence="7" type="primary">MED9</name>
    <name evidence="10" type="ORF">Kpol_1018p14</name>
</gene>
<dbReference type="Pfam" id="PF07544">
    <property type="entry name" value="Med9"/>
    <property type="match status" value="1"/>
</dbReference>
<sequence length="152" mass="17351">MVLENECLRKIQETLAPVSKSQAQEQIQVKDELQPQGLSPPQSITRSSSMATTNTAITTNSSEFIPHIFYSMYQIKKDPNNSSNQLETSTGFIKHRLKSCKTLIESDEDCRKLLSKSTDEWDDYIKQRELEIEGKRNVLKSLNNKIGELLTE</sequence>
<name>A7TDL6_VANPO</name>
<dbReference type="InterPro" id="IPR011425">
    <property type="entry name" value="Med9"/>
</dbReference>
<evidence type="ECO:0000256" key="7">
    <source>
        <dbReference type="RuleBase" id="RU364145"/>
    </source>
</evidence>
<evidence type="ECO:0000256" key="8">
    <source>
        <dbReference type="SAM" id="Coils"/>
    </source>
</evidence>
<dbReference type="GO" id="GO:0003713">
    <property type="term" value="F:transcription coactivator activity"/>
    <property type="evidence" value="ECO:0007669"/>
    <property type="project" value="EnsemblFungi"/>
</dbReference>
<evidence type="ECO:0000256" key="6">
    <source>
        <dbReference type="ARBA" id="ARBA00023242"/>
    </source>
</evidence>
<feature type="coiled-coil region" evidence="8">
    <location>
        <begin position="125"/>
        <end position="152"/>
    </location>
</feature>
<evidence type="ECO:0000256" key="5">
    <source>
        <dbReference type="ARBA" id="ARBA00023163"/>
    </source>
</evidence>
<dbReference type="Proteomes" id="UP000000267">
    <property type="component" value="Unassembled WGS sequence"/>
</dbReference>
<dbReference type="GO" id="GO:0070847">
    <property type="term" value="C:core mediator complex"/>
    <property type="evidence" value="ECO:0007669"/>
    <property type="project" value="EnsemblFungi"/>
</dbReference>
<dbReference type="GO" id="GO:0051123">
    <property type="term" value="P:RNA polymerase II preinitiation complex assembly"/>
    <property type="evidence" value="ECO:0007669"/>
    <property type="project" value="EnsemblFungi"/>
</dbReference>
<organism evidence="11">
    <name type="scientific">Vanderwaltozyma polyspora (strain ATCC 22028 / DSM 70294 / BCRC 21397 / CBS 2163 / NBRC 10782 / NRRL Y-8283 / UCD 57-17)</name>
    <name type="common">Kluyveromyces polysporus</name>
    <dbReference type="NCBI Taxonomy" id="436907"/>
    <lineage>
        <taxon>Eukaryota</taxon>
        <taxon>Fungi</taxon>
        <taxon>Dikarya</taxon>
        <taxon>Ascomycota</taxon>
        <taxon>Saccharomycotina</taxon>
        <taxon>Saccharomycetes</taxon>
        <taxon>Saccharomycetales</taxon>
        <taxon>Saccharomycetaceae</taxon>
        <taxon>Vanderwaltozyma</taxon>
    </lineage>
</organism>
<keyword evidence="3 7" id="KW-0805">Transcription regulation</keyword>
<keyword evidence="6 7" id="KW-0539">Nucleus</keyword>
<evidence type="ECO:0000256" key="4">
    <source>
        <dbReference type="ARBA" id="ARBA00023159"/>
    </source>
</evidence>
<reference evidence="10 11" key="1">
    <citation type="journal article" date="2007" name="Proc. Natl. Acad. Sci. U.S.A.">
        <title>Independent sorting-out of thousands of duplicated gene pairs in two yeast species descended from a whole-genome duplication.</title>
        <authorList>
            <person name="Scannell D.R."/>
            <person name="Frank A.C."/>
            <person name="Conant G.C."/>
            <person name="Byrne K.P."/>
            <person name="Woolfit M."/>
            <person name="Wolfe K.H."/>
        </authorList>
    </citation>
    <scope>NUCLEOTIDE SEQUENCE [LARGE SCALE GENOMIC DNA]</scope>
    <source>
        <strain evidence="11">ATCC 22028 / DSM 70294 / BCRC 21397 / CBS 2163 / NBRC 10782 / NRRL Y-8283 / UCD 57-17</strain>
    </source>
</reference>
<dbReference type="GO" id="GO:0005829">
    <property type="term" value="C:cytosol"/>
    <property type="evidence" value="ECO:0007669"/>
    <property type="project" value="EnsemblFungi"/>
</dbReference>
<evidence type="ECO:0000256" key="2">
    <source>
        <dbReference type="ARBA" id="ARBA00008089"/>
    </source>
</evidence>
<comment type="function">
    <text evidence="7">Component of the Mediator complex, a coactivator involved in the regulated transcription of nearly all RNA polymerase II-dependent genes. Mediator functions as a bridge to convey information from gene-specific regulatory proteins to the basal RNA polymerase II transcription machinery. Mediator is recruited to promoters by direct interactions with regulatory proteins and serves as a scaffold for the assembly of a functional preinitiation complex with RNA polymerase II and the general transcription factors.</text>
</comment>
<dbReference type="FunCoup" id="A7TDL6">
    <property type="interactions" value="148"/>
</dbReference>
<keyword evidence="8" id="KW-0175">Coiled coil</keyword>
<dbReference type="EMBL" id="DS480378">
    <property type="protein sequence ID" value="EDO19486.1"/>
    <property type="molecule type" value="Genomic_DNA"/>
</dbReference>
<dbReference type="OrthoDB" id="4069563at2759"/>
<keyword evidence="4 7" id="KW-0010">Activator</keyword>
<evidence type="ECO:0000256" key="9">
    <source>
        <dbReference type="SAM" id="MobiDB-lite"/>
    </source>
</evidence>
<protein>
    <recommendedName>
        <fullName evidence="7">Mediator of RNA polymerase II transcription subunit 9</fullName>
    </recommendedName>
    <alternativeName>
        <fullName evidence="7">Mediator complex subunit 9</fullName>
    </alternativeName>
</protein>
<dbReference type="STRING" id="436907.A7TDL6"/>
<dbReference type="GO" id="GO:0005198">
    <property type="term" value="F:structural molecule activity"/>
    <property type="evidence" value="ECO:0007669"/>
    <property type="project" value="EnsemblFungi"/>
</dbReference>
<feature type="region of interest" description="Disordered" evidence="9">
    <location>
        <begin position="19"/>
        <end position="52"/>
    </location>
</feature>
<dbReference type="PhylomeDB" id="A7TDL6"/>
<comment type="subunit">
    <text evidence="7">Component of the Mediator complex.</text>
</comment>
<dbReference type="InParanoid" id="A7TDL6"/>
<dbReference type="GO" id="GO:0016592">
    <property type="term" value="C:mediator complex"/>
    <property type="evidence" value="ECO:0007669"/>
    <property type="project" value="InterPro"/>
</dbReference>
<dbReference type="KEGG" id="vpo:Kpol_1018p14"/>
<dbReference type="GO" id="GO:0000122">
    <property type="term" value="P:negative regulation of transcription by RNA polymerase II"/>
    <property type="evidence" value="ECO:0007669"/>
    <property type="project" value="EnsemblFungi"/>
</dbReference>
<evidence type="ECO:0000313" key="10">
    <source>
        <dbReference type="EMBL" id="EDO19486.1"/>
    </source>
</evidence>
<comment type="similarity">
    <text evidence="2 7">Belongs to the Mediator complex subunit 9 family.</text>
</comment>
<proteinExistence type="inferred from homology"/>
<feature type="compositionally biased region" description="Polar residues" evidence="9">
    <location>
        <begin position="36"/>
        <end position="46"/>
    </location>
</feature>